<feature type="region of interest" description="Disordered" evidence="1">
    <location>
        <begin position="390"/>
        <end position="411"/>
    </location>
</feature>
<proteinExistence type="predicted"/>
<sequence>MQATDMHPSSSRSRALGTKSSSSSLATTPSRKPTDTVTTTLAQRLNELAVANSEGLLNDDEYRLLRQDLFQRFSSTTAVPTEIPLVPLASSRPAVHISAATAPPDKRKSVDSRRVSISTSPNFIVEKQRTPSMHSRSSMTSGVASFFRRATGRHASHDFSDSSSIYSATSAAPSESTNRFRRLSKKTSASSLGTDRGDAVSISSRRTNNVSSPAESSLPASSVRSVRRLPTPPSSFPTRLPGVESRYAGMAPEPDASTDAEGADTVQTIRREMLSVEAEGRRLMDAFSGLELSTLTKRRRTAATSPRDSVATLVPDARSMHSVRRPRKGSDAADTDGASLRSATSAGTAASGPSRRGRSALKPGGPVQMQAAGFLSSANSSRVGSLHRKNSVSSIGSSTSRLGIGGNGGSGGLMVPPVPPLPLGMSLGQMGSTPSLRSTSHLPMGVVREDEAVLTVDVDDEREFGLEMEELRRRREEVAARYEARLGYLRAKLKGAALHEKLLSK</sequence>
<dbReference type="Proteomes" id="UP001221757">
    <property type="component" value="Unassembled WGS sequence"/>
</dbReference>
<feature type="compositionally biased region" description="Low complexity" evidence="1">
    <location>
        <begin position="9"/>
        <end position="31"/>
    </location>
</feature>
<accession>A0AAD7DNJ5</accession>
<feature type="compositionally biased region" description="Low complexity" evidence="1">
    <location>
        <begin position="337"/>
        <end position="354"/>
    </location>
</feature>
<evidence type="ECO:0000313" key="2">
    <source>
        <dbReference type="EMBL" id="KAJ7696022.1"/>
    </source>
</evidence>
<evidence type="ECO:0000313" key="3">
    <source>
        <dbReference type="Proteomes" id="UP001221757"/>
    </source>
</evidence>
<evidence type="ECO:0000256" key="1">
    <source>
        <dbReference type="SAM" id="MobiDB-lite"/>
    </source>
</evidence>
<feature type="compositionally biased region" description="Polar residues" evidence="1">
    <location>
        <begin position="391"/>
        <end position="401"/>
    </location>
</feature>
<feature type="region of interest" description="Disordered" evidence="1">
    <location>
        <begin position="1"/>
        <end position="37"/>
    </location>
</feature>
<keyword evidence="3" id="KW-1185">Reference proteome</keyword>
<feature type="compositionally biased region" description="Low complexity" evidence="1">
    <location>
        <begin position="211"/>
        <end position="222"/>
    </location>
</feature>
<dbReference type="EMBL" id="JARKIE010000036">
    <property type="protein sequence ID" value="KAJ7696022.1"/>
    <property type="molecule type" value="Genomic_DNA"/>
</dbReference>
<feature type="compositionally biased region" description="Low complexity" evidence="1">
    <location>
        <begin position="161"/>
        <end position="174"/>
    </location>
</feature>
<feature type="region of interest" description="Disordered" evidence="1">
    <location>
        <begin position="297"/>
        <end position="367"/>
    </location>
</feature>
<protein>
    <submittedName>
        <fullName evidence="2">Uncharacterized protein</fullName>
    </submittedName>
</protein>
<gene>
    <name evidence="2" type="ORF">B0H17DRAFT_1054605</name>
</gene>
<reference evidence="2" key="1">
    <citation type="submission" date="2023-03" db="EMBL/GenBank/DDBJ databases">
        <title>Massive genome expansion in bonnet fungi (Mycena s.s.) driven by repeated elements and novel gene families across ecological guilds.</title>
        <authorList>
            <consortium name="Lawrence Berkeley National Laboratory"/>
            <person name="Harder C.B."/>
            <person name="Miyauchi S."/>
            <person name="Viragh M."/>
            <person name="Kuo A."/>
            <person name="Thoen E."/>
            <person name="Andreopoulos B."/>
            <person name="Lu D."/>
            <person name="Skrede I."/>
            <person name="Drula E."/>
            <person name="Henrissat B."/>
            <person name="Morin E."/>
            <person name="Kohler A."/>
            <person name="Barry K."/>
            <person name="LaButti K."/>
            <person name="Morin E."/>
            <person name="Salamov A."/>
            <person name="Lipzen A."/>
            <person name="Mereny Z."/>
            <person name="Hegedus B."/>
            <person name="Baldrian P."/>
            <person name="Stursova M."/>
            <person name="Weitz H."/>
            <person name="Taylor A."/>
            <person name="Grigoriev I.V."/>
            <person name="Nagy L.G."/>
            <person name="Martin F."/>
            <person name="Kauserud H."/>
        </authorList>
    </citation>
    <scope>NUCLEOTIDE SEQUENCE</scope>
    <source>
        <strain evidence="2">CBHHK067</strain>
    </source>
</reference>
<comment type="caution">
    <text evidence="2">The sequence shown here is derived from an EMBL/GenBank/DDBJ whole genome shotgun (WGS) entry which is preliminary data.</text>
</comment>
<name>A0AAD7DNJ5_MYCRO</name>
<feature type="compositionally biased region" description="Polar residues" evidence="1">
    <location>
        <begin position="201"/>
        <end position="210"/>
    </location>
</feature>
<organism evidence="2 3">
    <name type="scientific">Mycena rosella</name>
    <name type="common">Pink bonnet</name>
    <name type="synonym">Agaricus rosellus</name>
    <dbReference type="NCBI Taxonomy" id="1033263"/>
    <lineage>
        <taxon>Eukaryota</taxon>
        <taxon>Fungi</taxon>
        <taxon>Dikarya</taxon>
        <taxon>Basidiomycota</taxon>
        <taxon>Agaricomycotina</taxon>
        <taxon>Agaricomycetes</taxon>
        <taxon>Agaricomycetidae</taxon>
        <taxon>Agaricales</taxon>
        <taxon>Marasmiineae</taxon>
        <taxon>Mycenaceae</taxon>
        <taxon>Mycena</taxon>
    </lineage>
</organism>
<feature type="region of interest" description="Disordered" evidence="1">
    <location>
        <begin position="156"/>
        <end position="242"/>
    </location>
</feature>
<dbReference type="AlphaFoldDB" id="A0AAD7DNJ5"/>